<keyword evidence="1" id="KW-0812">Transmembrane</keyword>
<dbReference type="Proteomes" id="UP000600365">
    <property type="component" value="Unassembled WGS sequence"/>
</dbReference>
<accession>A0A917YFE3</accession>
<keyword evidence="1" id="KW-1133">Transmembrane helix</keyword>
<gene>
    <name evidence="2" type="ORF">GCM10011579_092330</name>
</gene>
<evidence type="ECO:0000256" key="1">
    <source>
        <dbReference type="SAM" id="Phobius"/>
    </source>
</evidence>
<protein>
    <submittedName>
        <fullName evidence="2">Uncharacterized protein</fullName>
    </submittedName>
</protein>
<dbReference type="EMBL" id="BMMM01000029">
    <property type="protein sequence ID" value="GGN93668.1"/>
    <property type="molecule type" value="Genomic_DNA"/>
</dbReference>
<organism evidence="2 3">
    <name type="scientific">Streptomyces albiflavescens</name>
    <dbReference type="NCBI Taxonomy" id="1623582"/>
    <lineage>
        <taxon>Bacteria</taxon>
        <taxon>Bacillati</taxon>
        <taxon>Actinomycetota</taxon>
        <taxon>Actinomycetes</taxon>
        <taxon>Kitasatosporales</taxon>
        <taxon>Streptomycetaceae</taxon>
        <taxon>Streptomyces</taxon>
    </lineage>
</organism>
<dbReference type="RefSeq" id="WP_189192166.1">
    <property type="nucleotide sequence ID" value="NZ_BMMM01000029.1"/>
</dbReference>
<sequence length="180" mass="20283">MHCIASQLVKNAYRPRIRVMLGSNTPQEGFSSTWTWAAVISLIGLVVSIGFTVYKLRKRRTAEKAERLRPDYNLLDEVAVVLDKLADMPAQKSDLGSLNELRTRVKQAERRSPDLRFGDIVARIDVYQKTVLPDCFGKKLSGKRTTLEELLALSRQQGAAITEIRVAIDAVQAEIDRRTK</sequence>
<proteinExistence type="predicted"/>
<evidence type="ECO:0000313" key="2">
    <source>
        <dbReference type="EMBL" id="GGN93668.1"/>
    </source>
</evidence>
<name>A0A917YFE3_9ACTN</name>
<evidence type="ECO:0000313" key="3">
    <source>
        <dbReference type="Proteomes" id="UP000600365"/>
    </source>
</evidence>
<dbReference type="AlphaFoldDB" id="A0A917YFE3"/>
<feature type="transmembrane region" description="Helical" evidence="1">
    <location>
        <begin position="34"/>
        <end position="54"/>
    </location>
</feature>
<reference evidence="2 3" key="1">
    <citation type="journal article" date="2014" name="Int. J. Syst. Evol. Microbiol.">
        <title>Complete genome sequence of Corynebacterium casei LMG S-19264T (=DSM 44701T), isolated from a smear-ripened cheese.</title>
        <authorList>
            <consortium name="US DOE Joint Genome Institute (JGI-PGF)"/>
            <person name="Walter F."/>
            <person name="Albersmeier A."/>
            <person name="Kalinowski J."/>
            <person name="Ruckert C."/>
        </authorList>
    </citation>
    <scope>NUCLEOTIDE SEQUENCE [LARGE SCALE GENOMIC DNA]</scope>
    <source>
        <strain evidence="2 3">CGMCC 4.7111</strain>
    </source>
</reference>
<keyword evidence="3" id="KW-1185">Reference proteome</keyword>
<keyword evidence="1" id="KW-0472">Membrane</keyword>
<comment type="caution">
    <text evidence="2">The sequence shown here is derived from an EMBL/GenBank/DDBJ whole genome shotgun (WGS) entry which is preliminary data.</text>
</comment>